<dbReference type="InterPro" id="IPR016161">
    <property type="entry name" value="Ald_DH/histidinol_DH"/>
</dbReference>
<evidence type="ECO:0000313" key="8">
    <source>
        <dbReference type="EMBL" id="GAC68518.1"/>
    </source>
</evidence>
<feature type="active site" evidence="4 5">
    <location>
        <position position="221"/>
    </location>
</feature>
<feature type="active site" evidence="4">
    <location>
        <position position="255"/>
    </location>
</feature>
<dbReference type="SUPFAM" id="SSF53720">
    <property type="entry name" value="ALDH-like"/>
    <property type="match status" value="1"/>
</dbReference>
<dbReference type="GO" id="GO:0005737">
    <property type="term" value="C:cytoplasm"/>
    <property type="evidence" value="ECO:0007669"/>
    <property type="project" value="TreeGrafter"/>
</dbReference>
<dbReference type="InterPro" id="IPR015590">
    <property type="entry name" value="Aldehyde_DH_dom"/>
</dbReference>
<dbReference type="AlphaFoldDB" id="M0QIY1"/>
<protein>
    <recommendedName>
        <fullName evidence="3">Aldehyde dehydrogenase</fullName>
    </recommendedName>
</protein>
<evidence type="ECO:0000259" key="7">
    <source>
        <dbReference type="Pfam" id="PF00171"/>
    </source>
</evidence>
<dbReference type="GO" id="GO:0004029">
    <property type="term" value="F:aldehyde dehydrogenase (NAD+) activity"/>
    <property type="evidence" value="ECO:0007669"/>
    <property type="project" value="TreeGrafter"/>
</dbReference>
<feature type="domain" description="Aldehyde dehydrogenase" evidence="7">
    <location>
        <begin position="11"/>
        <end position="434"/>
    </location>
</feature>
<dbReference type="Gene3D" id="3.40.309.10">
    <property type="entry name" value="Aldehyde Dehydrogenase, Chain A, domain 2"/>
    <property type="match status" value="1"/>
</dbReference>
<comment type="caution">
    <text evidence="8">The sequence shown here is derived from an EMBL/GenBank/DDBJ whole genome shotgun (WGS) entry which is preliminary data.</text>
</comment>
<dbReference type="PANTHER" id="PTHR43570">
    <property type="entry name" value="ALDEHYDE DEHYDROGENASE"/>
    <property type="match status" value="1"/>
</dbReference>
<dbReference type="FunFam" id="3.40.605.10:FF:000004">
    <property type="entry name" value="Aldehyde dehydrogenase"/>
    <property type="match status" value="1"/>
</dbReference>
<evidence type="ECO:0000256" key="6">
    <source>
        <dbReference type="RuleBase" id="RU003345"/>
    </source>
</evidence>
<evidence type="ECO:0000313" key="9">
    <source>
        <dbReference type="Proteomes" id="UP000011666"/>
    </source>
</evidence>
<dbReference type="RefSeq" id="WP_007620731.1">
    <property type="nucleotide sequence ID" value="NZ_BANX01000016.1"/>
</dbReference>
<dbReference type="InterPro" id="IPR029510">
    <property type="entry name" value="Ald_DH_CS_GLU"/>
</dbReference>
<evidence type="ECO:0000256" key="4">
    <source>
        <dbReference type="PIRSR" id="PIRSR036492-1"/>
    </source>
</evidence>
<reference evidence="8 9" key="1">
    <citation type="submission" date="2013-01" db="EMBL/GenBank/DDBJ databases">
        <title>Whole genome shotgun sequence of Gordonia soli NBRC 108243.</title>
        <authorList>
            <person name="Isaki-Nakamura S."/>
            <person name="Hosoyama A."/>
            <person name="Tsuchikane K."/>
            <person name="Ando Y."/>
            <person name="Baba S."/>
            <person name="Ohji S."/>
            <person name="Hamada M."/>
            <person name="Tamura T."/>
            <person name="Yamazoe A."/>
            <person name="Yamazaki S."/>
            <person name="Fujita N."/>
        </authorList>
    </citation>
    <scope>NUCLEOTIDE SEQUENCE [LARGE SCALE GENOMIC DNA]</scope>
    <source>
        <strain evidence="8 9">NBRC 108243</strain>
    </source>
</reference>
<dbReference type="OrthoDB" id="6882680at2"/>
<gene>
    <name evidence="8" type="ORF">GS4_16_00480</name>
</gene>
<dbReference type="InterPro" id="IPR012394">
    <property type="entry name" value="Aldehyde_DH_NAD(P)"/>
</dbReference>
<dbReference type="PIRSF" id="PIRSF036492">
    <property type="entry name" value="ALDH"/>
    <property type="match status" value="1"/>
</dbReference>
<proteinExistence type="inferred from homology"/>
<evidence type="ECO:0000256" key="2">
    <source>
        <dbReference type="ARBA" id="ARBA00023002"/>
    </source>
</evidence>
<dbReference type="PROSITE" id="PS00687">
    <property type="entry name" value="ALDEHYDE_DEHYDR_GLU"/>
    <property type="match status" value="1"/>
</dbReference>
<evidence type="ECO:0000256" key="5">
    <source>
        <dbReference type="PROSITE-ProRule" id="PRU10007"/>
    </source>
</evidence>
<evidence type="ECO:0000256" key="3">
    <source>
        <dbReference type="PIRNR" id="PIRNR036492"/>
    </source>
</evidence>
<organism evidence="8 9">
    <name type="scientific">Gordonia soli NBRC 108243</name>
    <dbReference type="NCBI Taxonomy" id="1223545"/>
    <lineage>
        <taxon>Bacteria</taxon>
        <taxon>Bacillati</taxon>
        <taxon>Actinomycetota</taxon>
        <taxon>Actinomycetes</taxon>
        <taxon>Mycobacteriales</taxon>
        <taxon>Gordoniaceae</taxon>
        <taxon>Gordonia</taxon>
    </lineage>
</organism>
<dbReference type="CDD" id="cd07087">
    <property type="entry name" value="ALDH_F3-13-14_CALDH-like"/>
    <property type="match status" value="1"/>
</dbReference>
<dbReference type="InterPro" id="IPR016163">
    <property type="entry name" value="Ald_DH_C"/>
</dbReference>
<evidence type="ECO:0000256" key="1">
    <source>
        <dbReference type="ARBA" id="ARBA00009986"/>
    </source>
</evidence>
<dbReference type="eggNOG" id="COG1012">
    <property type="taxonomic scope" value="Bacteria"/>
</dbReference>
<dbReference type="Pfam" id="PF00171">
    <property type="entry name" value="Aldedh"/>
    <property type="match status" value="1"/>
</dbReference>
<accession>M0QIY1</accession>
<sequence length="463" mass="49441">MSVTDASTVFQQTSVADQFARARAVFATGRTKPISWRIAQLEGLLRFVDDCESEIADAISADLGRGSMATFMADVGPVRHEIRHTLADLHKWVKPTSIPITAATAPGKAWSQPEPKGTVAILGAWNFPLLLTIQPLVSALAAGNTAVVKPSEISGTTADLIARRLPQHVDGEAVQVVCGGVETSAALLDLPFDHIFFTGSTTVGRLVMEAAAKHLSPVTLELGGKSPVIVAADADIEVAARRIAWAKSINGGQACISPDYVLVEESVRPALVSALLRELPARAQHDSTRIVNRGHLERLRRLLDTHGGEQFGGVIDDDKLTVSPALVTDPHPKSPLMTEEIFGPILPLVSVPSVAAAVRFVNDRPKPLSLYAFTGSGATEKLILDGTSSGSVGINQAMYQILVPELPFGGVGDSGMGRYHGRHGFDTFTHHKAVLRKPISPDLSMTYPPYGSSMQRLLRKLMG</sequence>
<comment type="similarity">
    <text evidence="1 3 6">Belongs to the aldehyde dehydrogenase family.</text>
</comment>
<name>M0QIY1_9ACTN</name>
<dbReference type="PANTHER" id="PTHR43570:SF16">
    <property type="entry name" value="ALDEHYDE DEHYDROGENASE TYPE III, ISOFORM Q"/>
    <property type="match status" value="1"/>
</dbReference>
<dbReference type="STRING" id="1223545.GS4_16_00480"/>
<dbReference type="Gene3D" id="3.40.605.10">
    <property type="entry name" value="Aldehyde Dehydrogenase, Chain A, domain 1"/>
    <property type="match status" value="1"/>
</dbReference>
<dbReference type="GO" id="GO:0006081">
    <property type="term" value="P:aldehyde metabolic process"/>
    <property type="evidence" value="ECO:0007669"/>
    <property type="project" value="InterPro"/>
</dbReference>
<keyword evidence="9" id="KW-1185">Reference proteome</keyword>
<keyword evidence="2 3" id="KW-0560">Oxidoreductase</keyword>
<dbReference type="EMBL" id="BANX01000016">
    <property type="protein sequence ID" value="GAC68518.1"/>
    <property type="molecule type" value="Genomic_DNA"/>
</dbReference>
<dbReference type="Proteomes" id="UP000011666">
    <property type="component" value="Unassembled WGS sequence"/>
</dbReference>
<dbReference type="InterPro" id="IPR016162">
    <property type="entry name" value="Ald_DH_N"/>
</dbReference>